<dbReference type="EMBL" id="QKWH01000002">
    <property type="protein sequence ID" value="PZR54143.1"/>
    <property type="molecule type" value="Genomic_DNA"/>
</dbReference>
<evidence type="ECO:0000313" key="2">
    <source>
        <dbReference type="Proteomes" id="UP000248783"/>
    </source>
</evidence>
<sequence length="423" mass="42741">MATRLLLEGDDLAELMAHVRGELGPRARVVRAERVRTGGFAGFFARERYEVTVDVPDDVPLPEQPAPPRHLPPGSLRPRSFEELIGAADAADTVTGAARPAAAGGAPGAAPGGVPGGVAAGFDGSVPAGAPGDADVPGLDRAPVPTPSTTGEDFATLLEQVRGMAGLQPEADVVVPPPPSGFTPIEAPVVDSSAVRTLGDRDPAGPAGDLASHLAALGVPAELLEPPVTFSGVLGRLPGAVMPLRTAGAVIVVVGPGADALATAALLADRCGVPETGRAHCGDVPVIVPTAGVGRRLGTAPDVTAWRAGAERAPYPGVLAVCLDAHAREHTEAVALLRAAHARQVWAAVDAHESLTDTRAWLDELGGARTVDALALRGALTAVRPAAALALPVPVGWIDGVPATRVAWAALLSAALDDPVLWS</sequence>
<dbReference type="RefSeq" id="WP_111250000.1">
    <property type="nucleotide sequence ID" value="NZ_QKWH01000002.1"/>
</dbReference>
<evidence type="ECO:0000313" key="1">
    <source>
        <dbReference type="EMBL" id="PZR54143.1"/>
    </source>
</evidence>
<name>A0A2W5WU44_9MICO</name>
<keyword evidence="2" id="KW-1185">Reference proteome</keyword>
<reference evidence="1 2" key="1">
    <citation type="submission" date="2018-06" db="EMBL/GenBank/DDBJ databases">
        <title>Whole genome sequencing of a novel hydrocarbon degrading bacterial strain, PW21 isolated from oil contaminated produced water sample.</title>
        <authorList>
            <person name="Nagkirti P."/>
            <person name="Shaikh A."/>
            <person name="Gowdaman V."/>
            <person name="Engineer A.E."/>
            <person name="Dagar S."/>
            <person name="Dhakephalkar P.K."/>
        </authorList>
    </citation>
    <scope>NUCLEOTIDE SEQUENCE [LARGE SCALE GENOMIC DNA]</scope>
    <source>
        <strain evidence="1 2">PW21</strain>
    </source>
</reference>
<accession>A0A2W5WU44</accession>
<protein>
    <submittedName>
        <fullName evidence="1">Uncharacterized protein</fullName>
    </submittedName>
</protein>
<gene>
    <name evidence="1" type="ORF">DNL40_04195</name>
</gene>
<organism evidence="1 2">
    <name type="scientific">Xylanimonas oleitrophica</name>
    <dbReference type="NCBI Taxonomy" id="2607479"/>
    <lineage>
        <taxon>Bacteria</taxon>
        <taxon>Bacillati</taxon>
        <taxon>Actinomycetota</taxon>
        <taxon>Actinomycetes</taxon>
        <taxon>Micrococcales</taxon>
        <taxon>Promicromonosporaceae</taxon>
        <taxon>Xylanimonas</taxon>
    </lineage>
</organism>
<dbReference type="Proteomes" id="UP000248783">
    <property type="component" value="Unassembled WGS sequence"/>
</dbReference>
<comment type="caution">
    <text evidence="1">The sequence shown here is derived from an EMBL/GenBank/DDBJ whole genome shotgun (WGS) entry which is preliminary data.</text>
</comment>
<dbReference type="AlphaFoldDB" id="A0A2W5WU44"/>
<proteinExistence type="predicted"/>